<evidence type="ECO:0000313" key="2">
    <source>
        <dbReference type="EMBL" id="TKK67508.1"/>
    </source>
</evidence>
<reference evidence="2 3" key="1">
    <citation type="submission" date="2019-05" db="EMBL/GenBank/DDBJ databases">
        <title>Panacibacter sp. strain 17mud1-8 Genome sequencing and assembly.</title>
        <authorList>
            <person name="Chhetri G."/>
        </authorList>
    </citation>
    <scope>NUCLEOTIDE SEQUENCE [LARGE SCALE GENOMIC DNA]</scope>
    <source>
        <strain evidence="2 3">17mud1-8</strain>
    </source>
</reference>
<comment type="caution">
    <text evidence="2">The sequence shown here is derived from an EMBL/GenBank/DDBJ whole genome shotgun (WGS) entry which is preliminary data.</text>
</comment>
<feature type="transmembrane region" description="Helical" evidence="1">
    <location>
        <begin position="147"/>
        <end position="171"/>
    </location>
</feature>
<feature type="transmembrane region" description="Helical" evidence="1">
    <location>
        <begin position="116"/>
        <end position="135"/>
    </location>
</feature>
<keyword evidence="1" id="KW-0812">Transmembrane</keyword>
<proteinExistence type="predicted"/>
<keyword evidence="1" id="KW-0472">Membrane</keyword>
<sequence>MNIFTRLSNGWTIAMNSFKVLKANKQLIVFPILSGFSLLLVTASFFTAALAKSGWEVSSMGHYSKAVQYGLLFLFYFVNYFVIVFFNVALMHCTRMYFKGEEVNLREGLNYSISRLWAIFSWALFAATVGALLRIMQENVGKIGKIIIGLIGIVWNVATFFVVPIIAYENGNALYAFKRSAQMMKEKWGEKIGASFSFGLMQFIAIILVVAVAALAMEVIHPVAGIAVAALGIAFVLAIMSAAQSIFISAVYHNVTGDPIEHHHQIMIDDLFVQK</sequence>
<keyword evidence="1" id="KW-1133">Transmembrane helix</keyword>
<dbReference type="AlphaFoldDB" id="A0A4U3KY08"/>
<dbReference type="Proteomes" id="UP000305848">
    <property type="component" value="Unassembled WGS sequence"/>
</dbReference>
<feature type="transmembrane region" description="Helical" evidence="1">
    <location>
        <begin position="192"/>
        <end position="217"/>
    </location>
</feature>
<evidence type="ECO:0000256" key="1">
    <source>
        <dbReference type="SAM" id="Phobius"/>
    </source>
</evidence>
<name>A0A4U3KY08_9BACT</name>
<gene>
    <name evidence="2" type="ORF">FC093_14565</name>
</gene>
<dbReference type="OrthoDB" id="5637493at2"/>
<dbReference type="InterPro" id="IPR046157">
    <property type="entry name" value="DUF6159"/>
</dbReference>
<feature type="transmembrane region" description="Helical" evidence="1">
    <location>
        <begin position="223"/>
        <end position="243"/>
    </location>
</feature>
<organism evidence="2 3">
    <name type="scientific">Ilyomonas limi</name>
    <dbReference type="NCBI Taxonomy" id="2575867"/>
    <lineage>
        <taxon>Bacteria</taxon>
        <taxon>Pseudomonadati</taxon>
        <taxon>Bacteroidota</taxon>
        <taxon>Chitinophagia</taxon>
        <taxon>Chitinophagales</taxon>
        <taxon>Chitinophagaceae</taxon>
        <taxon>Ilyomonas</taxon>
    </lineage>
</organism>
<keyword evidence="3" id="KW-1185">Reference proteome</keyword>
<feature type="transmembrane region" description="Helical" evidence="1">
    <location>
        <begin position="27"/>
        <end position="51"/>
    </location>
</feature>
<accession>A0A4U3KY08</accession>
<dbReference type="Pfam" id="PF19656">
    <property type="entry name" value="DUF6159"/>
    <property type="match status" value="1"/>
</dbReference>
<protein>
    <recommendedName>
        <fullName evidence="4">Glycerophosphoryl diester phosphodiesterase membrane domain-containing protein</fullName>
    </recommendedName>
</protein>
<feature type="transmembrane region" description="Helical" evidence="1">
    <location>
        <begin position="71"/>
        <end position="90"/>
    </location>
</feature>
<dbReference type="RefSeq" id="WP_137262525.1">
    <property type="nucleotide sequence ID" value="NZ_SZQL01000011.1"/>
</dbReference>
<evidence type="ECO:0000313" key="3">
    <source>
        <dbReference type="Proteomes" id="UP000305848"/>
    </source>
</evidence>
<dbReference type="EMBL" id="SZQL01000011">
    <property type="protein sequence ID" value="TKK67508.1"/>
    <property type="molecule type" value="Genomic_DNA"/>
</dbReference>
<evidence type="ECO:0008006" key="4">
    <source>
        <dbReference type="Google" id="ProtNLM"/>
    </source>
</evidence>